<dbReference type="CDD" id="cd01949">
    <property type="entry name" value="GGDEF"/>
    <property type="match status" value="1"/>
</dbReference>
<feature type="coiled-coil region" evidence="8">
    <location>
        <begin position="468"/>
        <end position="512"/>
    </location>
</feature>
<dbReference type="InterPro" id="IPR043128">
    <property type="entry name" value="Rev_trsase/Diguanyl_cyclase"/>
</dbReference>
<evidence type="ECO:0000256" key="8">
    <source>
        <dbReference type="SAM" id="Coils"/>
    </source>
</evidence>
<dbReference type="InterPro" id="IPR029787">
    <property type="entry name" value="Nucleotide_cyclase"/>
</dbReference>
<dbReference type="InterPro" id="IPR029020">
    <property type="entry name" value="Ammonium/urea_transptr"/>
</dbReference>
<proteinExistence type="inferred from homology"/>
<dbReference type="InterPro" id="IPR018047">
    <property type="entry name" value="Ammonium_transpt_CS"/>
</dbReference>
<feature type="transmembrane region" description="Helical" evidence="9">
    <location>
        <begin position="238"/>
        <end position="255"/>
    </location>
</feature>
<evidence type="ECO:0000256" key="4">
    <source>
        <dbReference type="ARBA" id="ARBA00022692"/>
    </source>
</evidence>
<dbReference type="SUPFAM" id="SSF141868">
    <property type="entry name" value="EAL domain-like"/>
    <property type="match status" value="1"/>
</dbReference>
<evidence type="ECO:0000256" key="6">
    <source>
        <dbReference type="ARBA" id="ARBA00023136"/>
    </source>
</evidence>
<dbReference type="NCBIfam" id="TIGR00836">
    <property type="entry name" value="amt"/>
    <property type="match status" value="1"/>
</dbReference>
<dbReference type="PROSITE" id="PS50112">
    <property type="entry name" value="PAS"/>
    <property type="match status" value="1"/>
</dbReference>
<evidence type="ECO:0000256" key="9">
    <source>
        <dbReference type="SAM" id="Phobius"/>
    </source>
</evidence>
<dbReference type="InterPro" id="IPR001905">
    <property type="entry name" value="Ammonium_transpt"/>
</dbReference>
<feature type="transmembrane region" description="Helical" evidence="9">
    <location>
        <begin position="155"/>
        <end position="176"/>
    </location>
</feature>
<evidence type="ECO:0000256" key="5">
    <source>
        <dbReference type="ARBA" id="ARBA00022989"/>
    </source>
</evidence>
<reference evidence="14" key="1">
    <citation type="journal article" date="2015" name="Int. J. Syst. Evol. Microbiol.">
        <title>Rhizobium alvei sp. nov., isolated from a freshwater river.</title>
        <authorList>
            <person name="Sheu S.Y."/>
            <person name="Huang H.W."/>
            <person name="Young C.C."/>
            <person name="Chen W.M."/>
        </authorList>
    </citation>
    <scope>NUCLEOTIDE SEQUENCE</scope>
    <source>
        <strain evidence="14">TNR-22</strain>
    </source>
</reference>
<keyword evidence="8" id="KW-0175">Coiled coil</keyword>
<gene>
    <name evidence="14" type="primary">amt</name>
    <name evidence="14" type="ORF">Q4481_15385</name>
</gene>
<evidence type="ECO:0000313" key="15">
    <source>
        <dbReference type="Proteomes" id="UP001174932"/>
    </source>
</evidence>
<evidence type="ECO:0000313" key="14">
    <source>
        <dbReference type="EMBL" id="MDO6965349.1"/>
    </source>
</evidence>
<dbReference type="PANTHER" id="PTHR44757:SF2">
    <property type="entry name" value="BIOFILM ARCHITECTURE MAINTENANCE PROTEIN MBAA"/>
    <property type="match status" value="1"/>
</dbReference>
<dbReference type="InterPro" id="IPR001633">
    <property type="entry name" value="EAL_dom"/>
</dbReference>
<dbReference type="PROSITE" id="PS50883">
    <property type="entry name" value="EAL"/>
    <property type="match status" value="1"/>
</dbReference>
<dbReference type="Pfam" id="PF00909">
    <property type="entry name" value="Ammonium_transp"/>
    <property type="match status" value="1"/>
</dbReference>
<dbReference type="RefSeq" id="WP_304377273.1">
    <property type="nucleotide sequence ID" value="NZ_JAUOZU010000010.1"/>
</dbReference>
<accession>A0ABT8YPV8</accession>
<evidence type="ECO:0000256" key="7">
    <source>
        <dbReference type="ARBA" id="ARBA00023177"/>
    </source>
</evidence>
<feature type="transmembrane region" description="Helical" evidence="9">
    <location>
        <begin position="394"/>
        <end position="412"/>
    </location>
</feature>
<dbReference type="Gene3D" id="3.30.450.20">
    <property type="entry name" value="PAS domain"/>
    <property type="match status" value="1"/>
</dbReference>
<dbReference type="InterPro" id="IPR035965">
    <property type="entry name" value="PAS-like_dom_sf"/>
</dbReference>
<dbReference type="PROSITE" id="PS01219">
    <property type="entry name" value="AMMONIUM_TRANSP"/>
    <property type="match status" value="1"/>
</dbReference>
<dbReference type="Pfam" id="PF13426">
    <property type="entry name" value="PAS_9"/>
    <property type="match status" value="1"/>
</dbReference>
<evidence type="ECO:0000259" key="12">
    <source>
        <dbReference type="PROSITE" id="PS50883"/>
    </source>
</evidence>
<dbReference type="NCBIfam" id="TIGR00229">
    <property type="entry name" value="sensory_box"/>
    <property type="match status" value="1"/>
</dbReference>
<evidence type="ECO:0000256" key="3">
    <source>
        <dbReference type="ARBA" id="ARBA00022448"/>
    </source>
</evidence>
<sequence length="1084" mass="116930">MRRSIIARLSTIAVSGFLLAFLASVSTAFATDGKTYALKQDLDLSWLMMTASLVMMMQVGFLLLEAGMVRSKNSINVAQKNLLDFVFGIIAFASIGFMIAFGSSSWLPVGFNLNFLLLSNLTDWEQGFFVFQVMFCGTAATIVSGAVAERMKLSAYVAGSLVLSGLIYPIFVHWAWGNALAPNTGAFLANAGFVDFAGSTVVHATGGWISLAACLVIGARSGRFNAEGKPVRINGHSPVLSTTGALILFFGWIGFNGGSTLHATPEIAHIILNTVLAGGVGACVGYLIGHKNGVILPEKPFTGMLGGLVAVTAGCQVLNPMGAMIIGAAGAGISLWAIDWIERRWKIDDAVGAIGVHAFGGVAGTLLLAVLAPVENLPTGDRLSQFAVQLGGSALNFVWSFTLAYAFFWILAKTGKIRVSSADEEIGLNIAEHDTRLGVGHVEDAFSDLLTGKADLSRRLPVETGGDAEKLTALFNRLMDDIQEQERVRHEMENFKRDREEEERVAALANATFEAIFIHREGTIIDANLQMAQLFGQPIDRLIGIDVLDLIEPSEREKVREALLSTEDTALETLAVSANGDQIPVEVRGRDITYRNAAARVVCLIDLRERKEAERRIRHLAQHDPLTGLPNRALFNAELEIRSTIAAAGGHSSLVLVDLDRFKDINDIHGHQAGDAVIRETAARLKALAGPRALVARLGGDEFAVILSNTDFESQLSDFGHRLVSEFRSPVTTPSGEKIPCSVSIGMARCPDHADDGETLFALADIALYHSKNSGRNRWAIYRPGMDALVEKRRELETALGNAIENEEFELYLQPRIDSRTANILGYEALLRWISPERGMVSPADFIPVAEASGKIIAIGEWVIAEACRIIQRGLEDKHVSINVSPLQFRRDGFVEKLAEIVGRHAVDPSRIELEITESVLIDDDQGAERTLARLKAAGFSIALDDFGTGYSSLSYLSRFPFDTIKVDRSFVSNLGQSDSAPVIIRSIVELGAGLGMQVVAEGVENIDEALFLAAAGCDQLQGFLLGKPVPVEKRAMVIDDTVSTALKDLQAGQGAAIQILRATAEAMHGAQAMASLGIKSRRT</sequence>
<dbReference type="InterPro" id="IPR000014">
    <property type="entry name" value="PAS"/>
</dbReference>
<keyword evidence="4 9" id="KW-0812">Transmembrane</keyword>
<feature type="chain" id="PRO_5045723540" evidence="10">
    <location>
        <begin position="31"/>
        <end position="1084"/>
    </location>
</feature>
<dbReference type="Gene3D" id="3.20.20.450">
    <property type="entry name" value="EAL domain"/>
    <property type="match status" value="1"/>
</dbReference>
<dbReference type="InterPro" id="IPR024041">
    <property type="entry name" value="NH4_transpt_AmtB-like_dom"/>
</dbReference>
<dbReference type="InterPro" id="IPR035919">
    <property type="entry name" value="EAL_sf"/>
</dbReference>
<feature type="transmembrane region" description="Helical" evidence="9">
    <location>
        <begin position="46"/>
        <end position="64"/>
    </location>
</feature>
<feature type="domain" description="GGDEF" evidence="13">
    <location>
        <begin position="650"/>
        <end position="784"/>
    </location>
</feature>
<dbReference type="PROSITE" id="PS50887">
    <property type="entry name" value="GGDEF"/>
    <property type="match status" value="1"/>
</dbReference>
<feature type="transmembrane region" description="Helical" evidence="9">
    <location>
        <begin position="267"/>
        <end position="289"/>
    </location>
</feature>
<dbReference type="SUPFAM" id="SSF55785">
    <property type="entry name" value="PYP-like sensor domain (PAS domain)"/>
    <property type="match status" value="1"/>
</dbReference>
<dbReference type="SMART" id="SM00267">
    <property type="entry name" value="GGDEF"/>
    <property type="match status" value="1"/>
</dbReference>
<dbReference type="Pfam" id="PF00563">
    <property type="entry name" value="EAL"/>
    <property type="match status" value="1"/>
</dbReference>
<dbReference type="NCBIfam" id="TIGR00254">
    <property type="entry name" value="GGDEF"/>
    <property type="match status" value="1"/>
</dbReference>
<dbReference type="Pfam" id="PF00990">
    <property type="entry name" value="GGDEF"/>
    <property type="match status" value="1"/>
</dbReference>
<comment type="similarity">
    <text evidence="2">Belongs to the ammonia transporter channel (TC 1.A.11.2) family.</text>
</comment>
<dbReference type="SMART" id="SM00052">
    <property type="entry name" value="EAL"/>
    <property type="match status" value="1"/>
</dbReference>
<evidence type="ECO:0000259" key="11">
    <source>
        <dbReference type="PROSITE" id="PS50112"/>
    </source>
</evidence>
<dbReference type="Proteomes" id="UP001174932">
    <property type="component" value="Unassembled WGS sequence"/>
</dbReference>
<dbReference type="Gene3D" id="3.30.70.270">
    <property type="match status" value="1"/>
</dbReference>
<feature type="domain" description="PAS" evidence="11">
    <location>
        <begin position="500"/>
        <end position="563"/>
    </location>
</feature>
<evidence type="ECO:0000259" key="13">
    <source>
        <dbReference type="PROSITE" id="PS50887"/>
    </source>
</evidence>
<feature type="transmembrane region" description="Helical" evidence="9">
    <location>
        <begin position="85"/>
        <end position="107"/>
    </location>
</feature>
<feature type="signal peptide" evidence="10">
    <location>
        <begin position="1"/>
        <end position="30"/>
    </location>
</feature>
<feature type="transmembrane region" description="Helical" evidence="9">
    <location>
        <begin position="353"/>
        <end position="374"/>
    </location>
</feature>
<dbReference type="SMART" id="SM00091">
    <property type="entry name" value="PAS"/>
    <property type="match status" value="1"/>
</dbReference>
<organism evidence="14 15">
    <name type="scientific">Rhizobium alvei</name>
    <dbReference type="NCBI Taxonomy" id="1132659"/>
    <lineage>
        <taxon>Bacteria</taxon>
        <taxon>Pseudomonadati</taxon>
        <taxon>Pseudomonadota</taxon>
        <taxon>Alphaproteobacteria</taxon>
        <taxon>Hyphomicrobiales</taxon>
        <taxon>Rhizobiaceae</taxon>
        <taxon>Rhizobium/Agrobacterium group</taxon>
        <taxon>Rhizobium</taxon>
    </lineage>
</organism>
<dbReference type="CDD" id="cd01948">
    <property type="entry name" value="EAL"/>
    <property type="match status" value="1"/>
</dbReference>
<feature type="domain" description="EAL" evidence="12">
    <location>
        <begin position="793"/>
        <end position="1043"/>
    </location>
</feature>
<dbReference type="SUPFAM" id="SSF55073">
    <property type="entry name" value="Nucleotide cyclase"/>
    <property type="match status" value="1"/>
</dbReference>
<keyword evidence="3" id="KW-0813">Transport</keyword>
<name>A0ABT8YPV8_9HYPH</name>
<comment type="subcellular location">
    <subcellularLocation>
        <location evidence="1">Membrane</location>
        <topology evidence="1">Multi-pass membrane protein</topology>
    </subcellularLocation>
</comment>
<evidence type="ECO:0000256" key="1">
    <source>
        <dbReference type="ARBA" id="ARBA00004141"/>
    </source>
</evidence>
<keyword evidence="15" id="KW-1185">Reference proteome</keyword>
<dbReference type="InterPro" id="IPR000160">
    <property type="entry name" value="GGDEF_dom"/>
</dbReference>
<keyword evidence="10" id="KW-0732">Signal</keyword>
<dbReference type="Gene3D" id="1.10.3430.10">
    <property type="entry name" value="Ammonium transporter AmtB like domains"/>
    <property type="match status" value="1"/>
</dbReference>
<dbReference type="SUPFAM" id="SSF111352">
    <property type="entry name" value="Ammonium transporter"/>
    <property type="match status" value="1"/>
</dbReference>
<feature type="transmembrane region" description="Helical" evidence="9">
    <location>
        <begin position="325"/>
        <end position="341"/>
    </location>
</feature>
<dbReference type="EMBL" id="JAUOZU010000010">
    <property type="protein sequence ID" value="MDO6965349.1"/>
    <property type="molecule type" value="Genomic_DNA"/>
</dbReference>
<comment type="caution">
    <text evidence="14">The sequence shown here is derived from an EMBL/GenBank/DDBJ whole genome shotgun (WGS) entry which is preliminary data.</text>
</comment>
<evidence type="ECO:0000256" key="10">
    <source>
        <dbReference type="SAM" id="SignalP"/>
    </source>
</evidence>
<feature type="transmembrane region" description="Helical" evidence="9">
    <location>
        <begin position="196"/>
        <end position="217"/>
    </location>
</feature>
<keyword evidence="6 9" id="KW-0472">Membrane</keyword>
<dbReference type="InterPro" id="IPR052155">
    <property type="entry name" value="Biofilm_reg_signaling"/>
</dbReference>
<reference evidence="14" key="2">
    <citation type="submission" date="2023-07" db="EMBL/GenBank/DDBJ databases">
        <authorList>
            <person name="Shen H."/>
        </authorList>
    </citation>
    <scope>NUCLEOTIDE SEQUENCE</scope>
    <source>
        <strain evidence="14">TNR-22</strain>
    </source>
</reference>
<protein>
    <submittedName>
        <fullName evidence="14">Ammonium transporter</fullName>
    </submittedName>
</protein>
<dbReference type="PANTHER" id="PTHR44757">
    <property type="entry name" value="DIGUANYLATE CYCLASE DGCP"/>
    <property type="match status" value="1"/>
</dbReference>
<feature type="transmembrane region" description="Helical" evidence="9">
    <location>
        <begin position="127"/>
        <end position="148"/>
    </location>
</feature>
<evidence type="ECO:0000256" key="2">
    <source>
        <dbReference type="ARBA" id="ARBA00005887"/>
    </source>
</evidence>
<dbReference type="CDD" id="cd00130">
    <property type="entry name" value="PAS"/>
    <property type="match status" value="1"/>
</dbReference>
<keyword evidence="7" id="KW-0924">Ammonia transport</keyword>
<keyword evidence="5 9" id="KW-1133">Transmembrane helix</keyword>